<name>A0A820A0K3_9BILA</name>
<keyword evidence="4" id="KW-0067">ATP-binding</keyword>
<dbReference type="EC" id="2.7.12.2" evidence="6"/>
<keyword evidence="2" id="KW-0547">Nucleotide-binding</keyword>
<evidence type="ECO:0000259" key="11">
    <source>
        <dbReference type="PROSITE" id="PS50011"/>
    </source>
</evidence>
<organism evidence="12 13">
    <name type="scientific">Adineta steineri</name>
    <dbReference type="NCBI Taxonomy" id="433720"/>
    <lineage>
        <taxon>Eukaryota</taxon>
        <taxon>Metazoa</taxon>
        <taxon>Spiralia</taxon>
        <taxon>Gnathifera</taxon>
        <taxon>Rotifera</taxon>
        <taxon>Eurotatoria</taxon>
        <taxon>Bdelloidea</taxon>
        <taxon>Adinetida</taxon>
        <taxon>Adinetidae</taxon>
        <taxon>Adineta</taxon>
    </lineage>
</organism>
<dbReference type="EMBL" id="CAJOAY010007914">
    <property type="protein sequence ID" value="CAF4176031.1"/>
    <property type="molecule type" value="Genomic_DNA"/>
</dbReference>
<dbReference type="InterPro" id="IPR011009">
    <property type="entry name" value="Kinase-like_dom_sf"/>
</dbReference>
<dbReference type="PANTHER" id="PTHR48013">
    <property type="entry name" value="DUAL SPECIFICITY MITOGEN-ACTIVATED PROTEIN KINASE KINASE 5-RELATED"/>
    <property type="match status" value="1"/>
</dbReference>
<keyword evidence="3" id="KW-0418">Kinase</keyword>
<proteinExistence type="inferred from homology"/>
<dbReference type="Proteomes" id="UP000663881">
    <property type="component" value="Unassembled WGS sequence"/>
</dbReference>
<evidence type="ECO:0000256" key="4">
    <source>
        <dbReference type="ARBA" id="ARBA00022840"/>
    </source>
</evidence>
<dbReference type="GO" id="GO:0004708">
    <property type="term" value="F:MAP kinase kinase activity"/>
    <property type="evidence" value="ECO:0007669"/>
    <property type="project" value="UniProtKB-EC"/>
</dbReference>
<reference evidence="12" key="1">
    <citation type="submission" date="2021-02" db="EMBL/GenBank/DDBJ databases">
        <authorList>
            <person name="Nowell W R."/>
        </authorList>
    </citation>
    <scope>NUCLEOTIDE SEQUENCE</scope>
</reference>
<evidence type="ECO:0000256" key="9">
    <source>
        <dbReference type="ARBA" id="ARBA00051693"/>
    </source>
</evidence>
<dbReference type="SMART" id="SM00220">
    <property type="entry name" value="S_TKc"/>
    <property type="match status" value="1"/>
</dbReference>
<feature type="domain" description="Protein kinase" evidence="11">
    <location>
        <begin position="28"/>
        <end position="376"/>
    </location>
</feature>
<dbReference type="PROSITE" id="PS50011">
    <property type="entry name" value="PROTEIN_KINASE_DOM"/>
    <property type="match status" value="1"/>
</dbReference>
<dbReference type="PROSITE" id="PS00108">
    <property type="entry name" value="PROTEIN_KINASE_ST"/>
    <property type="match status" value="1"/>
</dbReference>
<evidence type="ECO:0000313" key="12">
    <source>
        <dbReference type="EMBL" id="CAF4176031.1"/>
    </source>
</evidence>
<comment type="catalytic activity">
    <reaction evidence="9">
        <text>L-tyrosyl-[protein] + ATP = O-phospho-L-tyrosyl-[protein] + ADP + H(+)</text>
        <dbReference type="Rhea" id="RHEA:10596"/>
        <dbReference type="Rhea" id="RHEA-COMP:10136"/>
        <dbReference type="Rhea" id="RHEA-COMP:20101"/>
        <dbReference type="ChEBI" id="CHEBI:15378"/>
        <dbReference type="ChEBI" id="CHEBI:30616"/>
        <dbReference type="ChEBI" id="CHEBI:46858"/>
        <dbReference type="ChEBI" id="CHEBI:61978"/>
        <dbReference type="ChEBI" id="CHEBI:456216"/>
        <dbReference type="EC" id="2.7.12.2"/>
    </reaction>
</comment>
<feature type="region of interest" description="Disordered" evidence="10">
    <location>
        <begin position="1"/>
        <end position="20"/>
    </location>
</feature>
<dbReference type="Gene3D" id="3.30.200.20">
    <property type="entry name" value="Phosphorylase Kinase, domain 1"/>
    <property type="match status" value="1"/>
</dbReference>
<evidence type="ECO:0000256" key="1">
    <source>
        <dbReference type="ARBA" id="ARBA00022679"/>
    </source>
</evidence>
<dbReference type="AlphaFoldDB" id="A0A820A0K3"/>
<evidence type="ECO:0000256" key="5">
    <source>
        <dbReference type="ARBA" id="ARBA00038035"/>
    </source>
</evidence>
<dbReference type="SUPFAM" id="SSF56112">
    <property type="entry name" value="Protein kinase-like (PK-like)"/>
    <property type="match status" value="1"/>
</dbReference>
<comment type="similarity">
    <text evidence="5">Belongs to the protein kinase superfamily. STE Ser/Thr protein kinase family. MAP kinase kinase subfamily.</text>
</comment>
<sequence>MATPQENLFVDANNREESDQSLTSKAINEVLCFLPIQSFGANVEATNLLTNTSILEEKAEISFGVATPTPTGVSPFNNHEIPQPSEEGKTVKQVAALSVENIRPRNKTNRKSILQNLLLFDVEEKQEPVQVTQYISKIPKNSTVFKYPQSPMPVDINQLHKCAKQIDKGRFGKVYSVTIKNPHEIRMAVKRIPFRTDENSRLSTYFELSAMEMIGSGNTPYIVDYYCSMIDIVVRALDFLKSKNIVHRDVKPLNILINKDGEIKLCDFGICRNLNYTQLDSDAVIGTGMYLPRESEKCAIQGDMWALGISLIEIIAGKHPFAEYESYGLGFKILEWEPIFPTTVSDDARAFILRLLRKEASERPRSYMNVINDSFICNMTEIPSDDEIDFIQHVIKKTNKL</sequence>
<dbReference type="PANTHER" id="PTHR48013:SF9">
    <property type="entry name" value="DUAL SPECIFICITY MITOGEN-ACTIVATED PROTEIN KINASE KINASE 5"/>
    <property type="match status" value="1"/>
</dbReference>
<protein>
    <recommendedName>
        <fullName evidence="6">mitogen-activated protein kinase kinase</fullName>
        <ecNumber evidence="6">2.7.12.2</ecNumber>
    </recommendedName>
</protein>
<evidence type="ECO:0000256" key="8">
    <source>
        <dbReference type="ARBA" id="ARBA00049299"/>
    </source>
</evidence>
<keyword evidence="1" id="KW-0808">Transferase</keyword>
<comment type="caution">
    <text evidence="12">The sequence shown here is derived from an EMBL/GenBank/DDBJ whole genome shotgun (WGS) entry which is preliminary data.</text>
</comment>
<dbReference type="Gene3D" id="1.10.510.10">
    <property type="entry name" value="Transferase(Phosphotransferase) domain 1"/>
    <property type="match status" value="1"/>
</dbReference>
<dbReference type="InterPro" id="IPR008271">
    <property type="entry name" value="Ser/Thr_kinase_AS"/>
</dbReference>
<accession>A0A820A0K3</accession>
<evidence type="ECO:0000256" key="7">
    <source>
        <dbReference type="ARBA" id="ARBA00049014"/>
    </source>
</evidence>
<gene>
    <name evidence="12" type="ORF">OKA104_LOCUS39621</name>
</gene>
<evidence type="ECO:0000256" key="6">
    <source>
        <dbReference type="ARBA" id="ARBA00038999"/>
    </source>
</evidence>
<evidence type="ECO:0000313" key="13">
    <source>
        <dbReference type="Proteomes" id="UP000663881"/>
    </source>
</evidence>
<evidence type="ECO:0000256" key="3">
    <source>
        <dbReference type="ARBA" id="ARBA00022777"/>
    </source>
</evidence>
<dbReference type="Pfam" id="PF00069">
    <property type="entry name" value="Pkinase"/>
    <property type="match status" value="1"/>
</dbReference>
<comment type="catalytic activity">
    <reaction evidence="7">
        <text>L-seryl-[protein] + ATP = O-phospho-L-seryl-[protein] + ADP + H(+)</text>
        <dbReference type="Rhea" id="RHEA:17989"/>
        <dbReference type="Rhea" id="RHEA-COMP:9863"/>
        <dbReference type="Rhea" id="RHEA-COMP:11604"/>
        <dbReference type="ChEBI" id="CHEBI:15378"/>
        <dbReference type="ChEBI" id="CHEBI:29999"/>
        <dbReference type="ChEBI" id="CHEBI:30616"/>
        <dbReference type="ChEBI" id="CHEBI:83421"/>
        <dbReference type="ChEBI" id="CHEBI:456216"/>
        <dbReference type="EC" id="2.7.12.2"/>
    </reaction>
</comment>
<comment type="catalytic activity">
    <reaction evidence="8">
        <text>L-threonyl-[protein] + ATP = O-phospho-L-threonyl-[protein] + ADP + H(+)</text>
        <dbReference type="Rhea" id="RHEA:46608"/>
        <dbReference type="Rhea" id="RHEA-COMP:11060"/>
        <dbReference type="Rhea" id="RHEA-COMP:11605"/>
        <dbReference type="ChEBI" id="CHEBI:15378"/>
        <dbReference type="ChEBI" id="CHEBI:30013"/>
        <dbReference type="ChEBI" id="CHEBI:30616"/>
        <dbReference type="ChEBI" id="CHEBI:61977"/>
        <dbReference type="ChEBI" id="CHEBI:456216"/>
        <dbReference type="EC" id="2.7.12.2"/>
    </reaction>
</comment>
<dbReference type="GO" id="GO:0005524">
    <property type="term" value="F:ATP binding"/>
    <property type="evidence" value="ECO:0007669"/>
    <property type="project" value="UniProtKB-KW"/>
</dbReference>
<evidence type="ECO:0000256" key="2">
    <source>
        <dbReference type="ARBA" id="ARBA00022741"/>
    </source>
</evidence>
<dbReference type="InterPro" id="IPR000719">
    <property type="entry name" value="Prot_kinase_dom"/>
</dbReference>
<evidence type="ECO:0000256" key="10">
    <source>
        <dbReference type="SAM" id="MobiDB-lite"/>
    </source>
</evidence>